<feature type="domain" description="SSD" evidence="7">
    <location>
        <begin position="629"/>
        <end position="756"/>
    </location>
</feature>
<keyword evidence="3 6" id="KW-0812">Transmembrane</keyword>
<dbReference type="InterPro" id="IPR001036">
    <property type="entry name" value="Acrflvin-R"/>
</dbReference>
<feature type="transmembrane region" description="Helical" evidence="6">
    <location>
        <begin position="606"/>
        <end position="624"/>
    </location>
</feature>
<dbReference type="PROSITE" id="PS50156">
    <property type="entry name" value="SSD"/>
    <property type="match status" value="2"/>
</dbReference>
<evidence type="ECO:0000256" key="6">
    <source>
        <dbReference type="SAM" id="Phobius"/>
    </source>
</evidence>
<dbReference type="GO" id="GO:0022857">
    <property type="term" value="F:transmembrane transporter activity"/>
    <property type="evidence" value="ECO:0007669"/>
    <property type="project" value="InterPro"/>
</dbReference>
<evidence type="ECO:0000313" key="10">
    <source>
        <dbReference type="Proteomes" id="UP000248798"/>
    </source>
</evidence>
<feature type="transmembrane region" description="Helical" evidence="6">
    <location>
        <begin position="317"/>
        <end position="337"/>
    </location>
</feature>
<keyword evidence="2" id="KW-1003">Cell membrane</keyword>
<dbReference type="InterPro" id="IPR000731">
    <property type="entry name" value="SSD"/>
</dbReference>
<feature type="transmembrane region" description="Helical" evidence="6">
    <location>
        <begin position="659"/>
        <end position="681"/>
    </location>
</feature>
<keyword evidence="4 6" id="KW-1133">Transmembrane helix</keyword>
<feature type="transmembrane region" description="Helical" evidence="6">
    <location>
        <begin position="631"/>
        <end position="653"/>
    </location>
</feature>
<evidence type="ECO:0000259" key="7">
    <source>
        <dbReference type="PROSITE" id="PS50156"/>
    </source>
</evidence>
<dbReference type="Proteomes" id="UP000248798">
    <property type="component" value="Unassembled WGS sequence"/>
</dbReference>
<dbReference type="PANTHER" id="PTHR33406">
    <property type="entry name" value="MEMBRANE PROTEIN MJ1562-RELATED"/>
    <property type="match status" value="1"/>
</dbReference>
<evidence type="ECO:0000256" key="4">
    <source>
        <dbReference type="ARBA" id="ARBA00022989"/>
    </source>
</evidence>
<keyword evidence="11" id="KW-1185">Reference proteome</keyword>
<name>A0A328FFS8_9BACT</name>
<evidence type="ECO:0000256" key="2">
    <source>
        <dbReference type="ARBA" id="ARBA00022475"/>
    </source>
</evidence>
<dbReference type="SUPFAM" id="SSF82866">
    <property type="entry name" value="Multidrug efflux transporter AcrB transmembrane domain"/>
    <property type="match status" value="2"/>
</dbReference>
<gene>
    <name evidence="9" type="ORF">DO021_11475</name>
    <name evidence="8" type="ORF">EYB58_12650</name>
</gene>
<evidence type="ECO:0000256" key="3">
    <source>
        <dbReference type="ARBA" id="ARBA00022692"/>
    </source>
</evidence>
<evidence type="ECO:0000313" key="8">
    <source>
        <dbReference type="EMBL" id="QBH13696.1"/>
    </source>
</evidence>
<dbReference type="EMBL" id="CP036313">
    <property type="protein sequence ID" value="QBH13696.1"/>
    <property type="molecule type" value="Genomic_DNA"/>
</dbReference>
<reference evidence="9 10" key="1">
    <citation type="submission" date="2018-06" db="EMBL/GenBank/DDBJ databases">
        <title>Complete Genome Sequence of Desulfobacter hydrogenophilus (DSM3380).</title>
        <authorList>
            <person name="Marietou A."/>
            <person name="Schreiber L."/>
            <person name="Marshall I."/>
            <person name="Jorgensen B."/>
        </authorList>
    </citation>
    <scope>NUCLEOTIDE SEQUENCE [LARGE SCALE GENOMIC DNA]</scope>
    <source>
        <strain evidence="9 10">DSM 3380</strain>
    </source>
</reference>
<dbReference type="EMBL" id="QLNI01000021">
    <property type="protein sequence ID" value="RAM01883.1"/>
    <property type="molecule type" value="Genomic_DNA"/>
</dbReference>
<protein>
    <recommendedName>
        <fullName evidence="7">SSD domain-containing protein</fullName>
    </recommendedName>
</protein>
<dbReference type="PRINTS" id="PR00702">
    <property type="entry name" value="ACRIFLAVINRP"/>
</dbReference>
<feature type="transmembrane region" description="Helical" evidence="6">
    <location>
        <begin position="706"/>
        <end position="726"/>
    </location>
</feature>
<dbReference type="PANTHER" id="PTHR33406:SF12">
    <property type="entry name" value="BLR2997 PROTEIN"/>
    <property type="match status" value="1"/>
</dbReference>
<evidence type="ECO:0000313" key="9">
    <source>
        <dbReference type="EMBL" id="RAM01883.1"/>
    </source>
</evidence>
<feature type="transmembrane region" description="Helical" evidence="6">
    <location>
        <begin position="349"/>
        <end position="372"/>
    </location>
</feature>
<dbReference type="Gene3D" id="1.20.1640.10">
    <property type="entry name" value="Multidrug efflux transporter AcrB transmembrane domain"/>
    <property type="match status" value="2"/>
</dbReference>
<proteinExistence type="predicted"/>
<feature type="domain" description="SSD" evidence="7">
    <location>
        <begin position="248"/>
        <end position="371"/>
    </location>
</feature>
<dbReference type="OrthoDB" id="9794724at2"/>
<organism evidence="9 10">
    <name type="scientific">Desulfobacter hydrogenophilus</name>
    <dbReference type="NCBI Taxonomy" id="2291"/>
    <lineage>
        <taxon>Bacteria</taxon>
        <taxon>Pseudomonadati</taxon>
        <taxon>Thermodesulfobacteriota</taxon>
        <taxon>Desulfobacteria</taxon>
        <taxon>Desulfobacterales</taxon>
        <taxon>Desulfobacteraceae</taxon>
        <taxon>Desulfobacter</taxon>
    </lineage>
</organism>
<feature type="transmembrane region" description="Helical" evidence="6">
    <location>
        <begin position="222"/>
        <end position="239"/>
    </location>
</feature>
<reference evidence="8 11" key="2">
    <citation type="submission" date="2019-02" db="EMBL/GenBank/DDBJ databases">
        <title>Complete genome sequence of Desulfobacter hydrogenophilus AcRS1.</title>
        <authorList>
            <person name="Marietou A."/>
            <person name="Lund M.B."/>
            <person name="Marshall I.P.G."/>
            <person name="Schreiber L."/>
            <person name="Jorgensen B."/>
        </authorList>
    </citation>
    <scope>NUCLEOTIDE SEQUENCE [LARGE SCALE GENOMIC DNA]</scope>
    <source>
        <strain evidence="8 11">AcRS1</strain>
    </source>
</reference>
<feature type="transmembrane region" description="Helical" evidence="6">
    <location>
        <begin position="276"/>
        <end position="297"/>
    </location>
</feature>
<keyword evidence="5 6" id="KW-0472">Membrane</keyword>
<dbReference type="GO" id="GO:0005886">
    <property type="term" value="C:plasma membrane"/>
    <property type="evidence" value="ECO:0007669"/>
    <property type="project" value="UniProtKB-SubCell"/>
</dbReference>
<dbReference type="InterPro" id="IPR004869">
    <property type="entry name" value="MMPL_dom"/>
</dbReference>
<dbReference type="AlphaFoldDB" id="A0A328FFS8"/>
<feature type="transmembrane region" description="Helical" evidence="6">
    <location>
        <begin position="732"/>
        <end position="757"/>
    </location>
</feature>
<dbReference type="InterPro" id="IPR050545">
    <property type="entry name" value="Mycobact_MmpL"/>
</dbReference>
<accession>A0A328FFS8</accession>
<comment type="subcellular location">
    <subcellularLocation>
        <location evidence="1">Cell membrane</location>
        <topology evidence="1">Multi-pass membrane protein</topology>
    </subcellularLocation>
</comment>
<dbReference type="Pfam" id="PF03176">
    <property type="entry name" value="MMPL"/>
    <property type="match status" value="2"/>
</dbReference>
<dbReference type="Proteomes" id="UP000293902">
    <property type="component" value="Chromosome"/>
</dbReference>
<feature type="transmembrane region" description="Helical" evidence="6">
    <location>
        <begin position="12"/>
        <end position="34"/>
    </location>
</feature>
<feature type="transmembrane region" description="Helical" evidence="6">
    <location>
        <begin position="405"/>
        <end position="423"/>
    </location>
</feature>
<sequence>MGRKYVDLLLKFPKWFSFLLVAVTCISAWLLSLLPVETSVESLIMENDPDLVFYETYKKEFGEDEFIIVAFSSDNIFTPEMLKEIHGLTLKLEAVKEVKEIISITNVESILGTEYDFIVQPLCQDMPETMADAQKIKRLAFNLKSVKNNIVSDDGKSSLFLVRTLPHEGDETYDARLLKKIEQIFSDNKGQESLLQRDKIHVAGWLVTDVNMSSHINRDNQVFMPLLYIILGSFLFFALKSVISVAIGMVNITLCLVWTMAALFLSGGAISPMTAILTPLMLALAVSDSVHVLPHFFKQKRTRENTLNLLKQTINDLWRPCFLTSLTTAIGFLSLLVSDIPPIRHFGLAAALGMMAEFALTMTLIPLSIYFFRHTEFIVKDFKIRENILSKVSTKLSLFIIQKKHWILLVSVLLVAGSVIGVSKVEVETNLIEYFKKSSTVYRDFNFIDTRLNGVNTIEISIKHKNGESLITPETLRIIDRVETYLASLPIVGTTTSVNTFIKQMNKSFHAEDPQFYTIPESGEMIAQYMLIYGGDEIYNFLNDSYSWTRISARISEHSSKKLEAYISGIQNFIENKIDDQDLEIRMTGKTFLVNKLVKNIVDSQVNSLLLAFIIIFGILFIVFKSFKLGLLSLIPNLLPILFNLGLMGLMGIPLNTATAIISAVAIGIAVDDTIHFLSVYQSARNQDMNMGEAAMNAVRLKGEPIMLTSFILCCGFGVMVFSSFVPTIQFGFLSAVIMISAMVCDLIILPALMLLYTKKKLVQRPSE</sequence>
<evidence type="ECO:0000313" key="11">
    <source>
        <dbReference type="Proteomes" id="UP000293902"/>
    </source>
</evidence>
<evidence type="ECO:0000256" key="1">
    <source>
        <dbReference type="ARBA" id="ARBA00004651"/>
    </source>
</evidence>
<evidence type="ECO:0000256" key="5">
    <source>
        <dbReference type="ARBA" id="ARBA00023136"/>
    </source>
</evidence>